<sequence>MPANAADYAADETKNGVETAKSMTAEAQRTFADARARIEQVVQDGLEQLRAQSRAYADTAGEQIDQAQQYVTERVRERPLAATGVALGVGVLIGLLLSAGRK</sequence>
<evidence type="ECO:0000313" key="4">
    <source>
        <dbReference type="Proteomes" id="UP000249254"/>
    </source>
</evidence>
<keyword evidence="1" id="KW-0812">Transmembrane</keyword>
<dbReference type="PANTHER" id="PTHR35893:SF3">
    <property type="entry name" value="INNER MEMBRANE PROTEIN"/>
    <property type="match status" value="1"/>
</dbReference>
<feature type="domain" description="DUF883" evidence="2">
    <location>
        <begin position="73"/>
        <end position="98"/>
    </location>
</feature>
<keyword evidence="4" id="KW-1185">Reference proteome</keyword>
<dbReference type="EMBL" id="QFYQ01000001">
    <property type="protein sequence ID" value="RAK53893.1"/>
    <property type="molecule type" value="Genomic_DNA"/>
</dbReference>
<evidence type="ECO:0000256" key="1">
    <source>
        <dbReference type="SAM" id="Phobius"/>
    </source>
</evidence>
<evidence type="ECO:0000313" key="3">
    <source>
        <dbReference type="EMBL" id="RAK53893.1"/>
    </source>
</evidence>
<dbReference type="PANTHER" id="PTHR35893">
    <property type="entry name" value="INNER MEMBRANE PROTEIN-RELATED"/>
    <property type="match status" value="1"/>
</dbReference>
<proteinExistence type="predicted"/>
<gene>
    <name evidence="3" type="ORF">DJ017_04835</name>
</gene>
<dbReference type="Proteomes" id="UP000249254">
    <property type="component" value="Unassembled WGS sequence"/>
</dbReference>
<reference evidence="4" key="1">
    <citation type="submission" date="2018-05" db="EMBL/GenBank/DDBJ databases">
        <authorList>
            <person name="Li X."/>
        </authorList>
    </citation>
    <scope>NUCLEOTIDE SEQUENCE [LARGE SCALE GENOMIC DNA]</scope>
    <source>
        <strain evidence="4">LX32</strain>
    </source>
</reference>
<accession>A0A328AGB0</accession>
<dbReference type="RefSeq" id="WP_111527644.1">
    <property type="nucleotide sequence ID" value="NZ_JBHRSG010000002.1"/>
</dbReference>
<protein>
    <recommendedName>
        <fullName evidence="2">DUF883 domain-containing protein</fullName>
    </recommendedName>
</protein>
<keyword evidence="1" id="KW-0472">Membrane</keyword>
<dbReference type="InterPro" id="IPR010279">
    <property type="entry name" value="YqjD/ElaB"/>
</dbReference>
<dbReference type="Pfam" id="PF19029">
    <property type="entry name" value="DUF883_C"/>
    <property type="match status" value="1"/>
</dbReference>
<comment type="caution">
    <text evidence="3">The sequence shown here is derived from an EMBL/GenBank/DDBJ whole genome shotgun (WGS) entry which is preliminary data.</text>
</comment>
<keyword evidence="1" id="KW-1133">Transmembrane helix</keyword>
<dbReference type="InterPro" id="IPR043605">
    <property type="entry name" value="DUF883_C"/>
</dbReference>
<dbReference type="AlphaFoldDB" id="A0A328AGB0"/>
<dbReference type="GO" id="GO:0043022">
    <property type="term" value="F:ribosome binding"/>
    <property type="evidence" value="ECO:0007669"/>
    <property type="project" value="InterPro"/>
</dbReference>
<name>A0A328AGB0_9CAUL</name>
<organism evidence="3 4">
    <name type="scientific">Phenylobacterium soli</name>
    <dbReference type="NCBI Taxonomy" id="2170551"/>
    <lineage>
        <taxon>Bacteria</taxon>
        <taxon>Pseudomonadati</taxon>
        <taxon>Pseudomonadota</taxon>
        <taxon>Alphaproteobacteria</taxon>
        <taxon>Caulobacterales</taxon>
        <taxon>Caulobacteraceae</taxon>
        <taxon>Phenylobacterium</taxon>
    </lineage>
</organism>
<evidence type="ECO:0000259" key="2">
    <source>
        <dbReference type="Pfam" id="PF19029"/>
    </source>
</evidence>
<feature type="transmembrane region" description="Helical" evidence="1">
    <location>
        <begin position="80"/>
        <end position="99"/>
    </location>
</feature>
<dbReference type="OrthoDB" id="7205944at2"/>